<evidence type="ECO:0000256" key="1">
    <source>
        <dbReference type="SAM" id="Phobius"/>
    </source>
</evidence>
<evidence type="ECO:0000313" key="2">
    <source>
        <dbReference type="EMBL" id="ADU97249.1"/>
    </source>
</evidence>
<dbReference type="eggNOG" id="ENOG502ZJF3">
    <property type="taxonomic scope" value="Bacteria"/>
</dbReference>
<keyword evidence="1" id="KW-1133">Transmembrane helix</keyword>
<dbReference type="KEGG" id="tam:Theam_1286"/>
<keyword evidence="3" id="KW-1185">Reference proteome</keyword>
<dbReference type="RefSeq" id="WP_013538035.1">
    <property type="nucleotide sequence ID" value="NC_014926.1"/>
</dbReference>
<keyword evidence="1" id="KW-0812">Transmembrane</keyword>
<dbReference type="OrthoDB" id="14163at2"/>
<dbReference type="EMBL" id="CP002444">
    <property type="protein sequence ID" value="ADU97249.1"/>
    <property type="molecule type" value="Genomic_DNA"/>
</dbReference>
<dbReference type="AlphaFoldDB" id="E8T3B7"/>
<gene>
    <name evidence="2" type="ordered locus">Theam_1286</name>
</gene>
<dbReference type="HOGENOM" id="CLU_993693_0_0_0"/>
<sequence>MQVVKGRIFKLQDLLILLDMATDRNGRLILYLPYKQRELSLCYRGDSFIVEGATGDPKFEVISFIEEWLRGEIPANFELYDGELCEEGKEIDKEELIKIVGDPLFKEIDEIPDHFEIVTINVQRAPSFLVAHWTAKRPVNSWEVYNHGVTLFDILKLINDGALTIKPYSAVESFPTKLRLLMVAVAAVTLLYYVAPFNYTSGNVLKLNKAINWALTYKIILTNPAGEVELPVKGCFRTHFYLQGNRVINPGLDQIPGTGDDTVARLPNRGYKPVYAIPEK</sequence>
<dbReference type="Proteomes" id="UP000006362">
    <property type="component" value="Chromosome"/>
</dbReference>
<protein>
    <submittedName>
        <fullName evidence="2">Uncharacterized protein</fullName>
    </submittedName>
</protein>
<dbReference type="STRING" id="648996.Theam_1286"/>
<keyword evidence="1" id="KW-0472">Membrane</keyword>
<evidence type="ECO:0000313" key="3">
    <source>
        <dbReference type="Proteomes" id="UP000006362"/>
    </source>
</evidence>
<proteinExistence type="predicted"/>
<accession>E8T3B7</accession>
<organism evidence="2 3">
    <name type="scientific">Thermovibrio ammonificans (strain DSM 15698 / JCM 12110 / HB-1)</name>
    <dbReference type="NCBI Taxonomy" id="648996"/>
    <lineage>
        <taxon>Bacteria</taxon>
        <taxon>Pseudomonadati</taxon>
        <taxon>Aquificota</taxon>
        <taxon>Aquificia</taxon>
        <taxon>Desulfurobacteriales</taxon>
        <taxon>Desulfurobacteriaceae</taxon>
        <taxon>Thermovibrio</taxon>
    </lineage>
</organism>
<reference evidence="2" key="1">
    <citation type="submission" date="2011-01" db="EMBL/GenBank/DDBJ databases">
        <title>Complete sequence of chromosome of Thermovibrio ammonificans HB-1.</title>
        <authorList>
            <consortium name="US DOE Joint Genome Institute"/>
            <person name="Lucas S."/>
            <person name="Copeland A."/>
            <person name="Lapidus A."/>
            <person name="Cheng J.-F."/>
            <person name="Goodwin L."/>
            <person name="Pitluck S."/>
            <person name="Davenport K."/>
            <person name="Detter J.C."/>
            <person name="Han C."/>
            <person name="Tapia R."/>
            <person name="Land M."/>
            <person name="Hauser L."/>
            <person name="Kyrpides N."/>
            <person name="Ivanova N."/>
            <person name="Ovchinnikova G."/>
            <person name="Vetriani C."/>
            <person name="Woyke T."/>
        </authorList>
    </citation>
    <scope>NUCLEOTIDE SEQUENCE [LARGE SCALE GENOMIC DNA]</scope>
    <source>
        <strain evidence="2">HB-1</strain>
    </source>
</reference>
<name>E8T3B7_THEA1</name>
<feature type="transmembrane region" description="Helical" evidence="1">
    <location>
        <begin position="178"/>
        <end position="195"/>
    </location>
</feature>